<feature type="transmembrane region" description="Helical" evidence="1">
    <location>
        <begin position="145"/>
        <end position="165"/>
    </location>
</feature>
<sequence length="303" mass="33821">MPATPPTDALNGAMGAFLLDRWVVTMFTFFFYGIYTVLVWMYIYLQSQHHRRRHYFYQISLALLYLLITILTVLYTLSIYQKETSNLAFAIAEDEPVLPKPNTHDYVYLNLDMAANAGFMIANILADTILICRCYFIWGSRKSVVVGPVILCASNIALTATSLLSEKSGYLLISMSSMFAVGVDRLETATILSLGFLSCSVVTNILLTVLIATRIWWLSRVPYNSDQNFDGGGKKFNRLIVIIVESGSLYTISLIITILMTIVKNPDQFLPIVAQIMGIAPTLIIVRIDLCTTIEATSHATVV</sequence>
<accession>A0A6A4H2X6</accession>
<feature type="transmembrane region" description="Helical" evidence="1">
    <location>
        <begin position="55"/>
        <end position="77"/>
    </location>
</feature>
<name>A0A6A4H2X6_9AGAR</name>
<protein>
    <submittedName>
        <fullName evidence="2">Uncharacterized protein</fullName>
    </submittedName>
</protein>
<reference evidence="2" key="1">
    <citation type="journal article" date="2019" name="Environ. Microbiol.">
        <title>Fungal ecological strategies reflected in gene transcription - a case study of two litter decomposers.</title>
        <authorList>
            <person name="Barbi F."/>
            <person name="Kohler A."/>
            <person name="Barry K."/>
            <person name="Baskaran P."/>
            <person name="Daum C."/>
            <person name="Fauchery L."/>
            <person name="Ihrmark K."/>
            <person name="Kuo A."/>
            <person name="LaButti K."/>
            <person name="Lipzen A."/>
            <person name="Morin E."/>
            <person name="Grigoriev I.V."/>
            <person name="Henrissat B."/>
            <person name="Lindahl B."/>
            <person name="Martin F."/>
        </authorList>
    </citation>
    <scope>NUCLEOTIDE SEQUENCE</scope>
    <source>
        <strain evidence="2">JB14</strain>
    </source>
</reference>
<feature type="transmembrane region" description="Helical" evidence="1">
    <location>
        <begin position="191"/>
        <end position="218"/>
    </location>
</feature>
<dbReference type="Proteomes" id="UP000799118">
    <property type="component" value="Unassembled WGS sequence"/>
</dbReference>
<dbReference type="OrthoDB" id="3039972at2759"/>
<feature type="transmembrane region" description="Helical" evidence="1">
    <location>
        <begin position="117"/>
        <end position="138"/>
    </location>
</feature>
<evidence type="ECO:0000313" key="2">
    <source>
        <dbReference type="EMBL" id="KAE9391685.1"/>
    </source>
</evidence>
<evidence type="ECO:0000256" key="1">
    <source>
        <dbReference type="SAM" id="Phobius"/>
    </source>
</evidence>
<proteinExistence type="predicted"/>
<gene>
    <name evidence="2" type="ORF">BT96DRAFT_1023951</name>
</gene>
<dbReference type="AlphaFoldDB" id="A0A6A4H2X6"/>
<keyword evidence="3" id="KW-1185">Reference proteome</keyword>
<feature type="transmembrane region" description="Helical" evidence="1">
    <location>
        <begin position="269"/>
        <end position="288"/>
    </location>
</feature>
<dbReference type="EMBL" id="ML769615">
    <property type="protein sequence ID" value="KAE9391685.1"/>
    <property type="molecule type" value="Genomic_DNA"/>
</dbReference>
<organism evidence="2 3">
    <name type="scientific">Gymnopus androsaceus JB14</name>
    <dbReference type="NCBI Taxonomy" id="1447944"/>
    <lineage>
        <taxon>Eukaryota</taxon>
        <taxon>Fungi</taxon>
        <taxon>Dikarya</taxon>
        <taxon>Basidiomycota</taxon>
        <taxon>Agaricomycotina</taxon>
        <taxon>Agaricomycetes</taxon>
        <taxon>Agaricomycetidae</taxon>
        <taxon>Agaricales</taxon>
        <taxon>Marasmiineae</taxon>
        <taxon>Omphalotaceae</taxon>
        <taxon>Gymnopus</taxon>
    </lineage>
</organism>
<keyword evidence="1" id="KW-0812">Transmembrane</keyword>
<feature type="transmembrane region" description="Helical" evidence="1">
    <location>
        <begin position="239"/>
        <end position="263"/>
    </location>
</feature>
<feature type="transmembrane region" description="Helical" evidence="1">
    <location>
        <begin position="22"/>
        <end position="43"/>
    </location>
</feature>
<evidence type="ECO:0000313" key="3">
    <source>
        <dbReference type="Proteomes" id="UP000799118"/>
    </source>
</evidence>
<keyword evidence="1" id="KW-0472">Membrane</keyword>
<keyword evidence="1" id="KW-1133">Transmembrane helix</keyword>